<name>A0ABU8NLA5_9SPHI</name>
<feature type="region of interest" description="Disordered" evidence="1">
    <location>
        <begin position="46"/>
        <end position="77"/>
    </location>
</feature>
<reference evidence="2 3" key="1">
    <citation type="submission" date="2024-03" db="EMBL/GenBank/DDBJ databases">
        <title>Sequence of Lycoming College Course Isolates.</title>
        <authorList>
            <person name="Plotts O."/>
            <person name="Newman J."/>
        </authorList>
    </citation>
    <scope>NUCLEOTIDE SEQUENCE [LARGE SCALE GENOMIC DNA]</scope>
    <source>
        <strain evidence="2 3">CJB-3</strain>
    </source>
</reference>
<accession>A0ABU8NLA5</accession>
<keyword evidence="3" id="KW-1185">Reference proteome</keyword>
<organism evidence="2 3">
    <name type="scientific">Pedobacter panaciterrae</name>
    <dbReference type="NCBI Taxonomy" id="363849"/>
    <lineage>
        <taxon>Bacteria</taxon>
        <taxon>Pseudomonadati</taxon>
        <taxon>Bacteroidota</taxon>
        <taxon>Sphingobacteriia</taxon>
        <taxon>Sphingobacteriales</taxon>
        <taxon>Sphingobacteriaceae</taxon>
        <taxon>Pedobacter</taxon>
    </lineage>
</organism>
<dbReference type="EMBL" id="JBBEUB010000002">
    <property type="protein sequence ID" value="MEJ2902694.1"/>
    <property type="molecule type" value="Genomic_DNA"/>
</dbReference>
<proteinExistence type="predicted"/>
<protein>
    <submittedName>
        <fullName evidence="2">Uncharacterized protein</fullName>
    </submittedName>
</protein>
<feature type="region of interest" description="Disordered" evidence="1">
    <location>
        <begin position="1"/>
        <end position="32"/>
    </location>
</feature>
<gene>
    <name evidence="2" type="ORF">WAE58_09660</name>
</gene>
<comment type="caution">
    <text evidence="2">The sequence shown here is derived from an EMBL/GenBank/DDBJ whole genome shotgun (WGS) entry which is preliminary data.</text>
</comment>
<evidence type="ECO:0000313" key="2">
    <source>
        <dbReference type="EMBL" id="MEJ2902694.1"/>
    </source>
</evidence>
<evidence type="ECO:0000256" key="1">
    <source>
        <dbReference type="SAM" id="MobiDB-lite"/>
    </source>
</evidence>
<sequence>MNNQNGNEEQVPKEIGSNLTGTAIHAKPGHLRDIPIDRYIEELENKDLTAPKKKKIHWNSTRLKKENKSIQNKGSEN</sequence>
<dbReference type="RefSeq" id="WP_337716288.1">
    <property type="nucleotide sequence ID" value="NZ_JBBEUB010000002.1"/>
</dbReference>
<evidence type="ECO:0000313" key="3">
    <source>
        <dbReference type="Proteomes" id="UP001378956"/>
    </source>
</evidence>
<dbReference type="Proteomes" id="UP001378956">
    <property type="component" value="Unassembled WGS sequence"/>
</dbReference>